<protein>
    <recommendedName>
        <fullName evidence="3">Transposase domain-containing protein</fullName>
    </recommendedName>
</protein>
<sequence length="561" mass="64668">MVLISSHVKQSGPEMAGSMDVEHSITNENSFINITLSNEEVLNKEDLNEQSSNEEDLNEVNVPSISASNNDSNDIFDHKEISDLDLHPYTNLGCFSFAKNLIRFIRKTNISKIHANHLIGLIQSALPQPNTLPITYSKMLTSLSVEDLFIKRIVCISCKRDLLESSSTCSQCPNDNSKRLAVVCDSMQEMLFTQIYNNLYSTINSYCERFTKGIDDEINDIVYNKNYKIFRNSIDYPFISLTLHLDGINLDKSNKYHLWILSCSIIELPPHVRSRRQNNIILSLWIAKEKLVINLWLDRCFSQLKNLKLPGFTSKLGDQIRIKIYGTIGDTPALNLILNHKGHGGYDCCWFCEIKGFYINDKMQYYYDEHIALRTEIDFATDSRNAQYSKQTTNGRHGVSILESIMDIPLPYSIIADYLHVTLLGHAKTICLYLYKNYMKPKARIELDGKISVQRFPHFFNRKIRPFNKSYLKATEIRNVFLFCILPMARNILGFEVMAHLGLFVIGIRLLHGRPVFGHQTADVANKLLIAFYRDHENFYKGLQNFVLHIHTHFPELYTNH</sequence>
<comment type="caution">
    <text evidence="1">The sequence shown here is derived from an EMBL/GenBank/DDBJ whole genome shotgun (WGS) entry which is preliminary data.</text>
</comment>
<evidence type="ECO:0000313" key="2">
    <source>
        <dbReference type="Proteomes" id="UP000663881"/>
    </source>
</evidence>
<dbReference type="Proteomes" id="UP000663881">
    <property type="component" value="Unassembled WGS sequence"/>
</dbReference>
<evidence type="ECO:0008006" key="3">
    <source>
        <dbReference type="Google" id="ProtNLM"/>
    </source>
</evidence>
<gene>
    <name evidence="1" type="ORF">OKA104_LOCUS29930</name>
</gene>
<name>A0A819NRE1_9BILA</name>
<dbReference type="PANTHER" id="PTHR33053">
    <property type="entry name" value="PROTEIN, PUTATIVE-RELATED"/>
    <property type="match status" value="1"/>
</dbReference>
<organism evidence="1 2">
    <name type="scientific">Adineta steineri</name>
    <dbReference type="NCBI Taxonomy" id="433720"/>
    <lineage>
        <taxon>Eukaryota</taxon>
        <taxon>Metazoa</taxon>
        <taxon>Spiralia</taxon>
        <taxon>Gnathifera</taxon>
        <taxon>Rotifera</taxon>
        <taxon>Eurotatoria</taxon>
        <taxon>Bdelloidea</taxon>
        <taxon>Adinetida</taxon>
        <taxon>Adinetidae</taxon>
        <taxon>Adineta</taxon>
    </lineage>
</organism>
<reference evidence="1" key="1">
    <citation type="submission" date="2021-02" db="EMBL/GenBank/DDBJ databases">
        <authorList>
            <person name="Nowell W R."/>
        </authorList>
    </citation>
    <scope>NUCLEOTIDE SEQUENCE</scope>
</reference>
<dbReference type="EMBL" id="CAJOAY010003127">
    <property type="protein sequence ID" value="CAF4003570.1"/>
    <property type="molecule type" value="Genomic_DNA"/>
</dbReference>
<accession>A0A819NRE1</accession>
<feature type="non-terminal residue" evidence="1">
    <location>
        <position position="1"/>
    </location>
</feature>
<dbReference type="AlphaFoldDB" id="A0A819NRE1"/>
<evidence type="ECO:0000313" key="1">
    <source>
        <dbReference type="EMBL" id="CAF4003570.1"/>
    </source>
</evidence>
<proteinExistence type="predicted"/>